<dbReference type="AlphaFoldDB" id="A0A4R3NAK1"/>
<gene>
    <name evidence="3" type="ORF">EDC34_10121</name>
</gene>
<dbReference type="Gene3D" id="1.10.260.40">
    <property type="entry name" value="lambda repressor-like DNA-binding domains"/>
    <property type="match status" value="1"/>
</dbReference>
<comment type="caution">
    <text evidence="3">The sequence shown here is derived from an EMBL/GenBank/DDBJ whole genome shotgun (WGS) entry which is preliminary data.</text>
</comment>
<feature type="region of interest" description="Disordered" evidence="1">
    <location>
        <begin position="1"/>
        <end position="52"/>
    </location>
</feature>
<proteinExistence type="predicted"/>
<name>A0A4R3NAK1_9GAMM</name>
<dbReference type="Proteomes" id="UP000295414">
    <property type="component" value="Unassembled WGS sequence"/>
</dbReference>
<dbReference type="GO" id="GO:0003677">
    <property type="term" value="F:DNA binding"/>
    <property type="evidence" value="ECO:0007669"/>
    <property type="project" value="InterPro"/>
</dbReference>
<evidence type="ECO:0000256" key="1">
    <source>
        <dbReference type="SAM" id="MobiDB-lite"/>
    </source>
</evidence>
<reference evidence="3 4" key="1">
    <citation type="submission" date="2019-03" db="EMBL/GenBank/DDBJ databases">
        <title>Genomic Encyclopedia of Type Strains, Phase IV (KMG-IV): sequencing the most valuable type-strain genomes for metagenomic binning, comparative biology and taxonomic classification.</title>
        <authorList>
            <person name="Goeker M."/>
        </authorList>
    </citation>
    <scope>NUCLEOTIDE SEQUENCE [LARGE SCALE GENOMIC DNA]</scope>
    <source>
        <strain evidence="3 4">DSM 13605</strain>
    </source>
</reference>
<dbReference type="EMBL" id="SMAP01000001">
    <property type="protein sequence ID" value="TCT25697.1"/>
    <property type="molecule type" value="Genomic_DNA"/>
</dbReference>
<evidence type="ECO:0000313" key="3">
    <source>
        <dbReference type="EMBL" id="TCT25697.1"/>
    </source>
</evidence>
<dbReference type="CDD" id="cd00093">
    <property type="entry name" value="HTH_XRE"/>
    <property type="match status" value="1"/>
</dbReference>
<dbReference type="InterPro" id="IPR010982">
    <property type="entry name" value="Lambda_DNA-bd_dom_sf"/>
</dbReference>
<accession>A0A4R3NAK1</accession>
<keyword evidence="4" id="KW-1185">Reference proteome</keyword>
<evidence type="ECO:0000313" key="4">
    <source>
        <dbReference type="Proteomes" id="UP000295414"/>
    </source>
</evidence>
<evidence type="ECO:0000259" key="2">
    <source>
        <dbReference type="PROSITE" id="PS50943"/>
    </source>
</evidence>
<feature type="domain" description="HTH cro/C1-type" evidence="2">
    <location>
        <begin position="89"/>
        <end position="114"/>
    </location>
</feature>
<sequence length="159" mass="17601">MRRSKAPTAGDRLPAQEQAQEHQYRGNPAACREQVDQARSKPQRTGRAFTGGGVAVPCQRSKCAARQHCQPRKGGLHLSAAALPSEHDERGKHEPQLKTAKRLAEVLGIPPAFLYTEDDLLAALLLRWNELSLRQKKDLLKQVEGVELSKSKRGRLPGK</sequence>
<protein>
    <recommendedName>
        <fullName evidence="2">HTH cro/C1-type domain-containing protein</fullName>
    </recommendedName>
</protein>
<dbReference type="InterPro" id="IPR001387">
    <property type="entry name" value="Cro/C1-type_HTH"/>
</dbReference>
<dbReference type="PROSITE" id="PS50943">
    <property type="entry name" value="HTH_CROC1"/>
    <property type="match status" value="1"/>
</dbReference>
<organism evidence="3 4">
    <name type="scientific">Thermomonas haemolytica</name>
    <dbReference type="NCBI Taxonomy" id="141949"/>
    <lineage>
        <taxon>Bacteria</taxon>
        <taxon>Pseudomonadati</taxon>
        <taxon>Pseudomonadota</taxon>
        <taxon>Gammaproteobacteria</taxon>
        <taxon>Lysobacterales</taxon>
        <taxon>Lysobacteraceae</taxon>
        <taxon>Thermomonas</taxon>
    </lineage>
</organism>